<keyword evidence="1" id="KW-0274">FAD</keyword>
<dbReference type="EC" id="1.14.14.17" evidence="1"/>
<dbReference type="GO" id="GO:0050660">
    <property type="term" value="F:flavin adenine dinucleotide binding"/>
    <property type="evidence" value="ECO:0007669"/>
    <property type="project" value="UniProtKB-UniRule"/>
</dbReference>
<evidence type="ECO:0000313" key="3">
    <source>
        <dbReference type="Proteomes" id="UP000712600"/>
    </source>
</evidence>
<dbReference type="GO" id="GO:0004506">
    <property type="term" value="F:squalene monooxygenase activity"/>
    <property type="evidence" value="ECO:0007669"/>
    <property type="project" value="UniProtKB-UniRule"/>
</dbReference>
<comment type="caution">
    <text evidence="2">The sequence shown here is derived from an EMBL/GenBank/DDBJ whole genome shotgun (WGS) entry which is preliminary data.</text>
</comment>
<comment type="cofactor">
    <cofactor evidence="1">
        <name>FAD</name>
        <dbReference type="ChEBI" id="CHEBI:57692"/>
    </cofactor>
</comment>
<organism evidence="2 3">
    <name type="scientific">Brassica cretica</name>
    <name type="common">Mustard</name>
    <dbReference type="NCBI Taxonomy" id="69181"/>
    <lineage>
        <taxon>Eukaryota</taxon>
        <taxon>Viridiplantae</taxon>
        <taxon>Streptophyta</taxon>
        <taxon>Embryophyta</taxon>
        <taxon>Tracheophyta</taxon>
        <taxon>Spermatophyta</taxon>
        <taxon>Magnoliopsida</taxon>
        <taxon>eudicotyledons</taxon>
        <taxon>Gunneridae</taxon>
        <taxon>Pentapetalae</taxon>
        <taxon>rosids</taxon>
        <taxon>malvids</taxon>
        <taxon>Brassicales</taxon>
        <taxon>Brassicaceae</taxon>
        <taxon>Brassiceae</taxon>
        <taxon>Brassica</taxon>
    </lineage>
</organism>
<evidence type="ECO:0000256" key="1">
    <source>
        <dbReference type="RuleBase" id="RU367121"/>
    </source>
</evidence>
<reference evidence="2" key="1">
    <citation type="submission" date="2019-12" db="EMBL/GenBank/DDBJ databases">
        <title>Genome sequencing and annotation of Brassica cretica.</title>
        <authorList>
            <person name="Studholme D.J."/>
            <person name="Sarris P."/>
        </authorList>
    </citation>
    <scope>NUCLEOTIDE SEQUENCE</scope>
    <source>
        <strain evidence="2">PFS-109/04</strain>
        <tissue evidence="2">Leaf</tissue>
    </source>
</reference>
<dbReference type="Proteomes" id="UP000712600">
    <property type="component" value="Unassembled WGS sequence"/>
</dbReference>
<sequence>MQNRPEMVRLMMSSLLGRVWQARLLLMLLLSAVTTPVEMIFVQIRTDDGRRVHVIERDLKEPQRFMGELMQPGGRLMLAQLGLEGLSLHLIHLHIHY</sequence>
<comment type="function">
    <text evidence="1">Catalyzes the stereospecific oxidation of squalene to (S)-2,3-epoxysqualene, and is considered to be a rate-limiting enzyme in steroid biosynthesis.</text>
</comment>
<accession>A0A8S9N9M9</accession>
<dbReference type="PANTHER" id="PTHR10835">
    <property type="entry name" value="SQUALENE MONOOXYGENASE"/>
    <property type="match status" value="1"/>
</dbReference>
<dbReference type="EMBL" id="QGKX02002183">
    <property type="protein sequence ID" value="KAF3489410.1"/>
    <property type="molecule type" value="Genomic_DNA"/>
</dbReference>
<dbReference type="PANTHER" id="PTHR10835:SF20">
    <property type="entry name" value="SQUALENE EPOXIDASE 4"/>
    <property type="match status" value="1"/>
</dbReference>
<evidence type="ECO:0000313" key="2">
    <source>
        <dbReference type="EMBL" id="KAF3489410.1"/>
    </source>
</evidence>
<dbReference type="GO" id="GO:0016020">
    <property type="term" value="C:membrane"/>
    <property type="evidence" value="ECO:0007669"/>
    <property type="project" value="UniProtKB-SubCell"/>
</dbReference>
<comment type="subcellular location">
    <subcellularLocation>
        <location evidence="1">Membrane</location>
        <topology evidence="1">Multi-pass membrane protein</topology>
    </subcellularLocation>
</comment>
<keyword evidence="1" id="KW-0560">Oxidoreductase</keyword>
<name>A0A8S9N9M9_BRACR</name>
<dbReference type="GO" id="GO:0016126">
    <property type="term" value="P:sterol biosynthetic process"/>
    <property type="evidence" value="ECO:0007669"/>
    <property type="project" value="UniProtKB-UniRule"/>
</dbReference>
<gene>
    <name evidence="2" type="ORF">F2Q69_00056434</name>
</gene>
<comment type="similarity">
    <text evidence="1">Belongs to the squalene monooxygenase family.</text>
</comment>
<keyword evidence="1" id="KW-0285">Flavoprotein</keyword>
<proteinExistence type="inferred from homology"/>
<protein>
    <recommendedName>
        <fullName evidence="1">Squalene monooxygenase</fullName>
        <ecNumber evidence="1">1.14.14.17</ecNumber>
    </recommendedName>
</protein>
<comment type="catalytic activity">
    <reaction evidence="1">
        <text>squalene + reduced [NADPH--hemoprotein reductase] + O2 = (S)-2,3-epoxysqualene + oxidized [NADPH--hemoprotein reductase] + H2O + H(+)</text>
        <dbReference type="Rhea" id="RHEA:25282"/>
        <dbReference type="Rhea" id="RHEA-COMP:11964"/>
        <dbReference type="Rhea" id="RHEA-COMP:11965"/>
        <dbReference type="ChEBI" id="CHEBI:15377"/>
        <dbReference type="ChEBI" id="CHEBI:15378"/>
        <dbReference type="ChEBI" id="CHEBI:15379"/>
        <dbReference type="ChEBI" id="CHEBI:15440"/>
        <dbReference type="ChEBI" id="CHEBI:15441"/>
        <dbReference type="ChEBI" id="CHEBI:57618"/>
        <dbReference type="ChEBI" id="CHEBI:58210"/>
        <dbReference type="EC" id="1.14.14.17"/>
    </reaction>
</comment>
<dbReference type="GO" id="GO:0005783">
    <property type="term" value="C:endoplasmic reticulum"/>
    <property type="evidence" value="ECO:0007669"/>
    <property type="project" value="TreeGrafter"/>
</dbReference>
<dbReference type="AlphaFoldDB" id="A0A8S9N9M9"/>
<dbReference type="InterPro" id="IPR040125">
    <property type="entry name" value="Squalene_monox"/>
</dbReference>